<dbReference type="Pfam" id="PF03948">
    <property type="entry name" value="Ribosomal_L9_C"/>
    <property type="match status" value="1"/>
</dbReference>
<organism evidence="10 11">
    <name type="scientific">Candidatus Obscuribacter phosphatis</name>
    <dbReference type="NCBI Taxonomy" id="1906157"/>
    <lineage>
        <taxon>Bacteria</taxon>
        <taxon>Bacillati</taxon>
        <taxon>Candidatus Melainabacteria</taxon>
        <taxon>Candidatus Obscuribacterales</taxon>
        <taxon>Candidatus Obscuribacteraceae</taxon>
        <taxon>Candidatus Obscuribacter</taxon>
    </lineage>
</organism>
<dbReference type="AlphaFoldDB" id="A0A8J7PNQ9"/>
<evidence type="ECO:0000256" key="6">
    <source>
        <dbReference type="ARBA" id="ARBA00035292"/>
    </source>
</evidence>
<evidence type="ECO:0000313" key="10">
    <source>
        <dbReference type="EMBL" id="MBN8661442.1"/>
    </source>
</evidence>
<dbReference type="HAMAP" id="MF_00503">
    <property type="entry name" value="Ribosomal_bL9"/>
    <property type="match status" value="1"/>
</dbReference>
<evidence type="ECO:0000259" key="9">
    <source>
        <dbReference type="PROSITE" id="PS00651"/>
    </source>
</evidence>
<dbReference type="InterPro" id="IPR000244">
    <property type="entry name" value="Ribosomal_bL9"/>
</dbReference>
<sequence length="153" mass="16473">MKVILQHSVQKLGQAGDIVEAKPGYFRNFLQPRGLAVVASAGSLKKREEDLEALRRKAEQLHKAAVELSEKISNIGTIKVAARVGEGGKLYGKITHKEIAALIEKEVGAPIDKRLVKTNEDVAALGTFTVHVKLAPEVQGEVNLEVVMETAAG</sequence>
<evidence type="ECO:0000256" key="5">
    <source>
        <dbReference type="ARBA" id="ARBA00023274"/>
    </source>
</evidence>
<dbReference type="GO" id="GO:0005840">
    <property type="term" value="C:ribosome"/>
    <property type="evidence" value="ECO:0007669"/>
    <property type="project" value="UniProtKB-KW"/>
</dbReference>
<dbReference type="SUPFAM" id="SSF55658">
    <property type="entry name" value="L9 N-domain-like"/>
    <property type="match status" value="1"/>
</dbReference>
<evidence type="ECO:0000256" key="8">
    <source>
        <dbReference type="SAM" id="Coils"/>
    </source>
</evidence>
<comment type="function">
    <text evidence="7">Binds to the 23S rRNA.</text>
</comment>
<keyword evidence="5 7" id="KW-0687">Ribonucleoprotein</keyword>
<dbReference type="InterPro" id="IPR020070">
    <property type="entry name" value="Ribosomal_bL9_N"/>
</dbReference>
<comment type="similarity">
    <text evidence="1 7">Belongs to the bacterial ribosomal protein bL9 family.</text>
</comment>
<evidence type="ECO:0000256" key="2">
    <source>
        <dbReference type="ARBA" id="ARBA00022730"/>
    </source>
</evidence>
<evidence type="ECO:0000256" key="7">
    <source>
        <dbReference type="HAMAP-Rule" id="MF_00503"/>
    </source>
</evidence>
<dbReference type="Proteomes" id="UP000664277">
    <property type="component" value="Unassembled WGS sequence"/>
</dbReference>
<keyword evidence="4 7" id="KW-0689">Ribosomal protein</keyword>
<dbReference type="GO" id="GO:0006412">
    <property type="term" value="P:translation"/>
    <property type="evidence" value="ECO:0007669"/>
    <property type="project" value="UniProtKB-UniRule"/>
</dbReference>
<dbReference type="InterPro" id="IPR009027">
    <property type="entry name" value="Ribosomal_bL9/RNase_H1_N"/>
</dbReference>
<name>A0A8J7PNQ9_9BACT</name>
<feature type="coiled-coil region" evidence="8">
    <location>
        <begin position="41"/>
        <end position="71"/>
    </location>
</feature>
<keyword evidence="2 7" id="KW-0699">rRNA-binding</keyword>
<evidence type="ECO:0000256" key="3">
    <source>
        <dbReference type="ARBA" id="ARBA00022884"/>
    </source>
</evidence>
<dbReference type="GO" id="GO:0019843">
    <property type="term" value="F:rRNA binding"/>
    <property type="evidence" value="ECO:0007669"/>
    <property type="project" value="UniProtKB-UniRule"/>
</dbReference>
<dbReference type="InterPro" id="IPR036935">
    <property type="entry name" value="Ribosomal_bL9_N_sf"/>
</dbReference>
<evidence type="ECO:0000256" key="4">
    <source>
        <dbReference type="ARBA" id="ARBA00022980"/>
    </source>
</evidence>
<evidence type="ECO:0000313" key="11">
    <source>
        <dbReference type="Proteomes" id="UP000664277"/>
    </source>
</evidence>
<accession>A0A8J7PNQ9</accession>
<keyword evidence="8" id="KW-0175">Coiled coil</keyword>
<dbReference type="Pfam" id="PF01281">
    <property type="entry name" value="Ribosomal_L9_N"/>
    <property type="match status" value="1"/>
</dbReference>
<gene>
    <name evidence="7 10" type="primary">rplI</name>
    <name evidence="10" type="ORF">J0M35_13840</name>
</gene>
<dbReference type="GO" id="GO:0003735">
    <property type="term" value="F:structural constituent of ribosome"/>
    <property type="evidence" value="ECO:0007669"/>
    <property type="project" value="InterPro"/>
</dbReference>
<evidence type="ECO:0000256" key="1">
    <source>
        <dbReference type="ARBA" id="ARBA00010605"/>
    </source>
</evidence>
<dbReference type="SUPFAM" id="SSF55653">
    <property type="entry name" value="Ribosomal protein L9 C-domain"/>
    <property type="match status" value="1"/>
</dbReference>
<dbReference type="InterPro" id="IPR036791">
    <property type="entry name" value="Ribosomal_bL9_C_sf"/>
</dbReference>
<dbReference type="EMBL" id="JAFLCK010000020">
    <property type="protein sequence ID" value="MBN8661442.1"/>
    <property type="molecule type" value="Genomic_DNA"/>
</dbReference>
<dbReference type="PANTHER" id="PTHR21368">
    <property type="entry name" value="50S RIBOSOMAL PROTEIN L9"/>
    <property type="match status" value="1"/>
</dbReference>
<dbReference type="InterPro" id="IPR020069">
    <property type="entry name" value="Ribosomal_bL9_C"/>
</dbReference>
<dbReference type="PROSITE" id="PS00651">
    <property type="entry name" value="RIBOSOMAL_L9"/>
    <property type="match status" value="1"/>
</dbReference>
<dbReference type="Gene3D" id="3.40.5.10">
    <property type="entry name" value="Ribosomal protein L9, N-terminal domain"/>
    <property type="match status" value="1"/>
</dbReference>
<dbReference type="InterPro" id="IPR020594">
    <property type="entry name" value="Ribosomal_bL9_bac/chp"/>
</dbReference>
<protein>
    <recommendedName>
        <fullName evidence="6 7">Large ribosomal subunit protein bL9</fullName>
    </recommendedName>
</protein>
<dbReference type="Gene3D" id="3.10.430.100">
    <property type="entry name" value="Ribosomal protein L9, C-terminal domain"/>
    <property type="match status" value="1"/>
</dbReference>
<comment type="caution">
    <text evidence="10">The sequence shown here is derived from an EMBL/GenBank/DDBJ whole genome shotgun (WGS) entry which is preliminary data.</text>
</comment>
<reference evidence="10" key="1">
    <citation type="submission" date="2021-02" db="EMBL/GenBank/DDBJ databases">
        <title>Genome-Resolved Metagenomics of a Microbial Community Performing Photosynthetic Biological Nutrient Removal.</title>
        <authorList>
            <person name="Mcdaniel E.A."/>
        </authorList>
    </citation>
    <scope>NUCLEOTIDE SEQUENCE</scope>
    <source>
        <strain evidence="10">UWPOB_OBS1</strain>
    </source>
</reference>
<proteinExistence type="inferred from homology"/>
<feature type="domain" description="Ribosomal protein L9" evidence="9">
    <location>
        <begin position="13"/>
        <end position="40"/>
    </location>
</feature>
<keyword evidence="3 7" id="KW-0694">RNA-binding</keyword>
<dbReference type="GO" id="GO:1990904">
    <property type="term" value="C:ribonucleoprotein complex"/>
    <property type="evidence" value="ECO:0007669"/>
    <property type="project" value="UniProtKB-KW"/>
</dbReference>
<dbReference type="NCBIfam" id="TIGR00158">
    <property type="entry name" value="L9"/>
    <property type="match status" value="1"/>
</dbReference>